<sequence length="128" mass="14033">MTRAVNDVGPWGEVVETFEVPRGACRRVRREQGGVLGVLEGRVLMTVEGDAQDFWLEPGEALPFAPGERVWIGGWDEAVRCEVLTGVSTPVSVSGNGVLMRWRAAARWLARLGGLRPVRRPRLGAQRG</sequence>
<comment type="caution">
    <text evidence="1">The sequence shown here is derived from an EMBL/GenBank/DDBJ whole genome shotgun (WGS) entry which is preliminary data.</text>
</comment>
<protein>
    <recommendedName>
        <fullName evidence="3">DUF2917 domain-containing protein</fullName>
    </recommendedName>
</protein>
<dbReference type="AlphaFoldDB" id="A0AAQ1JUF5"/>
<dbReference type="Proteomes" id="UP000183529">
    <property type="component" value="Unassembled WGS sequence"/>
</dbReference>
<proteinExistence type="predicted"/>
<name>A0AAQ1JUF5_9BURK</name>
<dbReference type="EMBL" id="FNZM01000008">
    <property type="protein sequence ID" value="SEJ75914.1"/>
    <property type="molecule type" value="Genomic_DNA"/>
</dbReference>
<dbReference type="InterPro" id="IPR021317">
    <property type="entry name" value="DUF2917"/>
</dbReference>
<dbReference type="GeneID" id="61302858"/>
<dbReference type="Pfam" id="PF11142">
    <property type="entry name" value="DUF2917"/>
    <property type="match status" value="1"/>
</dbReference>
<organism evidence="1 2">
    <name type="scientific">Paraburkholderia tropica</name>
    <dbReference type="NCBI Taxonomy" id="92647"/>
    <lineage>
        <taxon>Bacteria</taxon>
        <taxon>Pseudomonadati</taxon>
        <taxon>Pseudomonadota</taxon>
        <taxon>Betaproteobacteria</taxon>
        <taxon>Burkholderiales</taxon>
        <taxon>Burkholderiaceae</taxon>
        <taxon>Paraburkholderia</taxon>
    </lineage>
</organism>
<evidence type="ECO:0000313" key="1">
    <source>
        <dbReference type="EMBL" id="SEJ75914.1"/>
    </source>
</evidence>
<reference evidence="1 2" key="1">
    <citation type="submission" date="2016-10" db="EMBL/GenBank/DDBJ databases">
        <authorList>
            <person name="Varghese N."/>
            <person name="Submissions S."/>
        </authorList>
    </citation>
    <scope>NUCLEOTIDE SEQUENCE [LARGE SCALE GENOMIC DNA]</scope>
    <source>
        <strain evidence="1 2">LMG 22274</strain>
    </source>
</reference>
<gene>
    <name evidence="1" type="ORF">SAMN05216550_108107</name>
</gene>
<evidence type="ECO:0000313" key="2">
    <source>
        <dbReference type="Proteomes" id="UP000183529"/>
    </source>
</evidence>
<dbReference type="RefSeq" id="WP_161495551.1">
    <property type="nucleotide sequence ID" value="NZ_CADFGN010000003.1"/>
</dbReference>
<evidence type="ECO:0008006" key="3">
    <source>
        <dbReference type="Google" id="ProtNLM"/>
    </source>
</evidence>
<dbReference type="SUPFAM" id="SSF51182">
    <property type="entry name" value="RmlC-like cupins"/>
    <property type="match status" value="1"/>
</dbReference>
<dbReference type="InterPro" id="IPR011051">
    <property type="entry name" value="RmlC_Cupin_sf"/>
</dbReference>
<accession>A0AAQ1JUF5</accession>